<reference evidence="10 11" key="1">
    <citation type="journal article" date="2020" name="Microorganisms">
        <title>Osmotic Adaptation and Compatible Solute Biosynthesis of Phototrophic Bacteria as Revealed from Genome Analyses.</title>
        <authorList>
            <person name="Imhoff J.F."/>
            <person name="Rahn T."/>
            <person name="Kunzel S."/>
            <person name="Keller A."/>
            <person name="Neulinger S.C."/>
        </authorList>
    </citation>
    <scope>NUCLEOTIDE SEQUENCE [LARGE SCALE GENOMIC DNA]</scope>
    <source>
        <strain evidence="10 11">DSM 15382</strain>
    </source>
</reference>
<feature type="transmembrane region" description="Helical" evidence="9">
    <location>
        <begin position="221"/>
        <end position="242"/>
    </location>
</feature>
<dbReference type="EMBL" id="NRSG01000295">
    <property type="protein sequence ID" value="MBK1661393.1"/>
    <property type="molecule type" value="Genomic_DNA"/>
</dbReference>
<feature type="transmembrane region" description="Helical" evidence="9">
    <location>
        <begin position="349"/>
        <end position="373"/>
    </location>
</feature>
<keyword evidence="11" id="KW-1185">Reference proteome</keyword>
<organism evidence="10 11">
    <name type="scientific">Paracraurococcus ruber</name>
    <dbReference type="NCBI Taxonomy" id="77675"/>
    <lineage>
        <taxon>Bacteria</taxon>
        <taxon>Pseudomonadati</taxon>
        <taxon>Pseudomonadota</taxon>
        <taxon>Alphaproteobacteria</taxon>
        <taxon>Acetobacterales</taxon>
        <taxon>Roseomonadaceae</taxon>
        <taxon>Paracraurococcus</taxon>
    </lineage>
</organism>
<evidence type="ECO:0000256" key="9">
    <source>
        <dbReference type="SAM" id="Phobius"/>
    </source>
</evidence>
<evidence type="ECO:0000256" key="2">
    <source>
        <dbReference type="ARBA" id="ARBA00022448"/>
    </source>
</evidence>
<dbReference type="Proteomes" id="UP000697995">
    <property type="component" value="Unassembled WGS sequence"/>
</dbReference>
<evidence type="ECO:0000256" key="7">
    <source>
        <dbReference type="ARBA" id="ARBA00023136"/>
    </source>
</evidence>
<dbReference type="PANTHER" id="PTHR30574">
    <property type="entry name" value="INNER MEMBRANE PROTEIN YEDE"/>
    <property type="match status" value="1"/>
</dbReference>
<keyword evidence="6 9" id="KW-1133">Transmembrane helix</keyword>
<keyword evidence="2" id="KW-0813">Transport</keyword>
<evidence type="ECO:0000256" key="6">
    <source>
        <dbReference type="ARBA" id="ARBA00022989"/>
    </source>
</evidence>
<feature type="transmembrane region" description="Helical" evidence="9">
    <location>
        <begin position="324"/>
        <end position="343"/>
    </location>
</feature>
<protein>
    <recommendedName>
        <fullName evidence="12">Sulphur transport domain-containing protein</fullName>
    </recommendedName>
</protein>
<feature type="transmembrane region" description="Helical" evidence="9">
    <location>
        <begin position="74"/>
        <end position="95"/>
    </location>
</feature>
<evidence type="ECO:0000313" key="11">
    <source>
        <dbReference type="Proteomes" id="UP000697995"/>
    </source>
</evidence>
<keyword evidence="5 9" id="KW-0812">Transmembrane</keyword>
<evidence type="ECO:0000313" key="10">
    <source>
        <dbReference type="EMBL" id="MBK1661393.1"/>
    </source>
</evidence>
<keyword evidence="4" id="KW-0997">Cell inner membrane</keyword>
<keyword evidence="3" id="KW-1003">Cell membrane</keyword>
<name>A0ABS1D3X6_9PROT</name>
<feature type="transmembrane region" description="Helical" evidence="9">
    <location>
        <begin position="141"/>
        <end position="159"/>
    </location>
</feature>
<evidence type="ECO:0008006" key="12">
    <source>
        <dbReference type="Google" id="ProtNLM"/>
    </source>
</evidence>
<comment type="similarity">
    <text evidence="8">Belongs to the TsuA/YedE (TC 9.B.102) family.</text>
</comment>
<sequence>MAGAGMQRGVVILAGLLLGAGALGLGAGQGWRTGALWLVGAGLGLALHHASFGFAGAFRALLAEGRGAGLRAQMLMLGVAVLLLQPAIEAGTLLGQPVRGFVFPTGAALVLGAFLFGVGMQLGGGCASGTLYAVGGSGTRNLLTLLFFILGATLAAWQADLWQDLPALPAVSLPAMLGLWPAIGLALAVFALVAWASAAWERRRHGAVQPILGRGALLRGPWPLAWGALALALLNLAILALAGRPWAITGAFPLWGSLAVQGLGWDEPVFWPYWEEPTRAEALLRPLATERTTVMDLGLVVGAALAAGLAGRFRPAWRIPMGQVAGSVVGGLLLGIGAVLAFGCNVSAYFSGIASGSLHGWAWILPGLLGNWVGLRLRPRFGLAPAAAGQGRSRSGGAA</sequence>
<evidence type="ECO:0000256" key="3">
    <source>
        <dbReference type="ARBA" id="ARBA00022475"/>
    </source>
</evidence>
<feature type="transmembrane region" description="Helical" evidence="9">
    <location>
        <begin position="179"/>
        <end position="200"/>
    </location>
</feature>
<feature type="transmembrane region" description="Helical" evidence="9">
    <location>
        <begin position="36"/>
        <end position="62"/>
    </location>
</feature>
<feature type="transmembrane region" description="Helical" evidence="9">
    <location>
        <begin position="107"/>
        <end position="134"/>
    </location>
</feature>
<proteinExistence type="inferred from homology"/>
<dbReference type="InterPro" id="IPR007272">
    <property type="entry name" value="Sulf_transp_TsuA/YedE"/>
</dbReference>
<evidence type="ECO:0000256" key="1">
    <source>
        <dbReference type="ARBA" id="ARBA00004429"/>
    </source>
</evidence>
<dbReference type="Pfam" id="PF04143">
    <property type="entry name" value="Sulf_transp"/>
    <property type="match status" value="1"/>
</dbReference>
<evidence type="ECO:0000256" key="8">
    <source>
        <dbReference type="ARBA" id="ARBA00035655"/>
    </source>
</evidence>
<accession>A0ABS1D3X6</accession>
<keyword evidence="7 9" id="KW-0472">Membrane</keyword>
<feature type="transmembrane region" description="Helical" evidence="9">
    <location>
        <begin position="293"/>
        <end position="312"/>
    </location>
</feature>
<comment type="caution">
    <text evidence="10">The sequence shown here is derived from an EMBL/GenBank/DDBJ whole genome shotgun (WGS) entry which is preliminary data.</text>
</comment>
<comment type="subcellular location">
    <subcellularLocation>
        <location evidence="1">Cell inner membrane</location>
        <topology evidence="1">Multi-pass membrane protein</topology>
    </subcellularLocation>
</comment>
<evidence type="ECO:0000256" key="5">
    <source>
        <dbReference type="ARBA" id="ARBA00022692"/>
    </source>
</evidence>
<dbReference type="PANTHER" id="PTHR30574:SF1">
    <property type="entry name" value="SULPHUR TRANSPORT DOMAIN-CONTAINING PROTEIN"/>
    <property type="match status" value="1"/>
</dbReference>
<gene>
    <name evidence="10" type="ORF">CKO45_24595</name>
</gene>
<evidence type="ECO:0000256" key="4">
    <source>
        <dbReference type="ARBA" id="ARBA00022519"/>
    </source>
</evidence>